<protein>
    <submittedName>
        <fullName evidence="1">Histidine phosphatase superfamily clade-1</fullName>
    </submittedName>
</protein>
<dbReference type="Proteomes" id="UP001220324">
    <property type="component" value="Unassembled WGS sequence"/>
</dbReference>
<evidence type="ECO:0000313" key="1">
    <source>
        <dbReference type="EMBL" id="KAJ5541116.1"/>
    </source>
</evidence>
<accession>A0AAD6CVU9</accession>
<dbReference type="PANTHER" id="PTHR48100">
    <property type="entry name" value="BROAD-SPECIFICITY PHOSPHATASE YOR283W-RELATED"/>
    <property type="match status" value="1"/>
</dbReference>
<dbReference type="PANTHER" id="PTHR48100:SF54">
    <property type="entry name" value="PHOSPHATASE SPAC5H10.03-RELATED"/>
    <property type="match status" value="1"/>
</dbReference>
<dbReference type="EMBL" id="JAQIZZ010000005">
    <property type="protein sequence ID" value="KAJ5541116.1"/>
    <property type="molecule type" value="Genomic_DNA"/>
</dbReference>
<dbReference type="Gene3D" id="3.40.50.1240">
    <property type="entry name" value="Phosphoglycerate mutase-like"/>
    <property type="match status" value="1"/>
</dbReference>
<reference evidence="1 2" key="1">
    <citation type="journal article" date="2023" name="IMA Fungus">
        <title>Comparative genomic study of the Penicillium genus elucidates a diverse pangenome and 15 lateral gene transfer events.</title>
        <authorList>
            <person name="Petersen C."/>
            <person name="Sorensen T."/>
            <person name="Nielsen M.R."/>
            <person name="Sondergaard T.E."/>
            <person name="Sorensen J.L."/>
            <person name="Fitzpatrick D.A."/>
            <person name="Frisvad J.C."/>
            <person name="Nielsen K.L."/>
        </authorList>
    </citation>
    <scope>NUCLEOTIDE SEQUENCE [LARGE SCALE GENOMIC DNA]</scope>
    <source>
        <strain evidence="1 2">IBT 35679</strain>
    </source>
</reference>
<evidence type="ECO:0000313" key="2">
    <source>
        <dbReference type="Proteomes" id="UP001220324"/>
    </source>
</evidence>
<dbReference type="Pfam" id="PF00300">
    <property type="entry name" value="His_Phos_1"/>
    <property type="match status" value="1"/>
</dbReference>
<dbReference type="CDD" id="cd07067">
    <property type="entry name" value="HP_PGM_like"/>
    <property type="match status" value="1"/>
</dbReference>
<dbReference type="InterPro" id="IPR050275">
    <property type="entry name" value="PGM_Phosphatase"/>
</dbReference>
<dbReference type="AlphaFoldDB" id="A0AAD6CVU9"/>
<proteinExistence type="predicted"/>
<sequence>MPFRLHLVRHAEGIHNPGHDTTILDPILTERGIKQAEDLSHDFPYGESVGLVLTSPLTRTLHTALGGFQKTLDEKYFANNFGVPNGAKLLLEPDIQAHSARPCDTGSDWSVMQSRFPYLSWDLIEQDPAFPAKTGRYVPEQEALELRGRAVQQRLKEQFEELEGSDRPDIALVTHGGLMKFVSNDHKVPDTGKCRTVSVTFDEESRVIVQDIAAE</sequence>
<name>A0AAD6CVU9_9EURO</name>
<comment type="caution">
    <text evidence="1">The sequence shown here is derived from an EMBL/GenBank/DDBJ whole genome shotgun (WGS) entry which is preliminary data.</text>
</comment>
<dbReference type="GO" id="GO:0016791">
    <property type="term" value="F:phosphatase activity"/>
    <property type="evidence" value="ECO:0007669"/>
    <property type="project" value="TreeGrafter"/>
</dbReference>
<organism evidence="1 2">
    <name type="scientific">Penicillium frequentans</name>
    <dbReference type="NCBI Taxonomy" id="3151616"/>
    <lineage>
        <taxon>Eukaryota</taxon>
        <taxon>Fungi</taxon>
        <taxon>Dikarya</taxon>
        <taxon>Ascomycota</taxon>
        <taxon>Pezizomycotina</taxon>
        <taxon>Eurotiomycetes</taxon>
        <taxon>Eurotiomycetidae</taxon>
        <taxon>Eurotiales</taxon>
        <taxon>Aspergillaceae</taxon>
        <taxon>Penicillium</taxon>
    </lineage>
</organism>
<dbReference type="SUPFAM" id="SSF53254">
    <property type="entry name" value="Phosphoglycerate mutase-like"/>
    <property type="match status" value="1"/>
</dbReference>
<dbReference type="InterPro" id="IPR029033">
    <property type="entry name" value="His_PPase_superfam"/>
</dbReference>
<dbReference type="InterPro" id="IPR013078">
    <property type="entry name" value="His_Pase_superF_clade-1"/>
</dbReference>
<keyword evidence="2" id="KW-1185">Reference proteome</keyword>
<dbReference type="GO" id="GO:0005737">
    <property type="term" value="C:cytoplasm"/>
    <property type="evidence" value="ECO:0007669"/>
    <property type="project" value="TreeGrafter"/>
</dbReference>
<gene>
    <name evidence="1" type="ORF">N7494_006192</name>
</gene>
<dbReference type="SMART" id="SM00855">
    <property type="entry name" value="PGAM"/>
    <property type="match status" value="1"/>
</dbReference>